<proteinExistence type="predicted"/>
<keyword evidence="2" id="KW-1185">Reference proteome</keyword>
<comment type="caution">
    <text evidence="1">The sequence shown here is derived from an EMBL/GenBank/DDBJ whole genome shotgun (WGS) entry which is preliminary data.</text>
</comment>
<accession>A0ABS6VN46</accession>
<evidence type="ECO:0000313" key="1">
    <source>
        <dbReference type="EMBL" id="MBW2939735.1"/>
    </source>
</evidence>
<dbReference type="GO" id="GO:0032259">
    <property type="term" value="P:methylation"/>
    <property type="evidence" value="ECO:0007669"/>
    <property type="project" value="UniProtKB-KW"/>
</dbReference>
<dbReference type="InterPro" id="IPR030807">
    <property type="entry name" value="Methyltran_NanM"/>
</dbReference>
<dbReference type="EC" id="2.1.1.-" evidence="1"/>
<evidence type="ECO:0000313" key="2">
    <source>
        <dbReference type="Proteomes" id="UP001166291"/>
    </source>
</evidence>
<dbReference type="RefSeq" id="WP_219041975.1">
    <property type="nucleotide sequence ID" value="NZ_JAHWDQ010000001.1"/>
</dbReference>
<reference evidence="1" key="1">
    <citation type="submission" date="2021-07" db="EMBL/GenBank/DDBJ databases">
        <title>Zhongshania sp. CAU 1632 isolated from seawater.</title>
        <authorList>
            <person name="Kim W."/>
        </authorList>
    </citation>
    <scope>NUCLEOTIDE SEQUENCE</scope>
    <source>
        <strain evidence="1">CAU 1632</strain>
    </source>
</reference>
<dbReference type="GO" id="GO:0008168">
    <property type="term" value="F:methyltransferase activity"/>
    <property type="evidence" value="ECO:0007669"/>
    <property type="project" value="UniProtKB-KW"/>
</dbReference>
<sequence>MNVSRYIRGKIGGVKRAYRVVAEDRLTRKRMRLAYDPKKPVPISLQQELTSNNPKLTELRKRYDSLDIPASVHSQWGERAQGTINTNLAYFRGDSPYVWHYRKGEEITYLKYFIFLKYVESVDSEKLLGILVEDGDFGCWHYEYPDYPMVSRDLLDSILEISFLQRNLDIFSLSSINVLDIGAGYGRFAHRFSSALASTKNYICVDAIPESTFLCDYYLNYRGLDNTCKAVPLDDVDAGELTKYSFDLAVNIHSFSECKLQAVQWWVDKVSALEIPYLFIVPNEEEGFLTNEGDGARKDYLQLIIDAGYSLKKSEFVFGDKAVRDIVGVFDSFYLFERV</sequence>
<gene>
    <name evidence="1" type="ORF">KXJ70_03065</name>
</gene>
<protein>
    <submittedName>
        <fullName evidence="1">Sugar O-methyltransferase</fullName>
        <ecNumber evidence="1">2.1.1.-</ecNumber>
    </submittedName>
</protein>
<keyword evidence="1" id="KW-0808">Transferase</keyword>
<dbReference type="NCBIfam" id="TIGR04371">
    <property type="entry name" value="methyltran_NanM"/>
    <property type="match status" value="1"/>
</dbReference>
<organism evidence="1 2">
    <name type="scientific">Zhongshania aquimaris</name>
    <dbReference type="NCBI Taxonomy" id="2857107"/>
    <lineage>
        <taxon>Bacteria</taxon>
        <taxon>Pseudomonadati</taxon>
        <taxon>Pseudomonadota</taxon>
        <taxon>Gammaproteobacteria</taxon>
        <taxon>Cellvibrionales</taxon>
        <taxon>Spongiibacteraceae</taxon>
        <taxon>Zhongshania</taxon>
    </lineage>
</organism>
<dbReference type="Proteomes" id="UP001166291">
    <property type="component" value="Unassembled WGS sequence"/>
</dbReference>
<name>A0ABS6VN46_9GAMM</name>
<dbReference type="EMBL" id="JAHWDQ010000001">
    <property type="protein sequence ID" value="MBW2939735.1"/>
    <property type="molecule type" value="Genomic_DNA"/>
</dbReference>
<keyword evidence="1" id="KW-0489">Methyltransferase</keyword>